<evidence type="ECO:0000259" key="1">
    <source>
        <dbReference type="Pfam" id="PF12804"/>
    </source>
</evidence>
<dbReference type="Gene3D" id="3.90.550.10">
    <property type="entry name" value="Spore Coat Polysaccharide Biosynthesis Protein SpsA, Chain A"/>
    <property type="match status" value="1"/>
</dbReference>
<accession>A0A381T251</accession>
<sequence>MNDSTQYSDEKYDAILLAGEGESSYKVYHQHKAFLEINGKCIISYVVEALQQVESIKDIYIVGSQNKLKQTLGDSGVDFYYPKTIYLIEQQTNLYENIFQTFLKTISCEKDPLTVDLEASQNKDKSVLIVPCDSPLLTPHEVEYFISHSDTNNYDHILGLIPEESLKQFYPTGSLPGIKMAYLHLRENNYRINNLHLVKPLRIGNREYVQKMYQYRYQRDFKKIVLFGRNLLGKIKLKYYRCYIGLQLCQFFASIGWKLPVKYFKKWTAKKDMENCISSLLNTRFKGLEVPYPGAALDIDRDSDYEAIKTRYNEWHDLLLSMKKFPSRANNKSHVTG</sequence>
<feature type="domain" description="MobA-like NTP transferase" evidence="1">
    <location>
        <begin position="15"/>
        <end position="155"/>
    </location>
</feature>
<dbReference type="InterPro" id="IPR025877">
    <property type="entry name" value="MobA-like_NTP_Trfase"/>
</dbReference>
<dbReference type="EMBL" id="UINC01003850">
    <property type="protein sequence ID" value="SVA09774.1"/>
    <property type="molecule type" value="Genomic_DNA"/>
</dbReference>
<evidence type="ECO:0000313" key="2">
    <source>
        <dbReference type="EMBL" id="SVA09774.1"/>
    </source>
</evidence>
<dbReference type="SUPFAM" id="SSF53448">
    <property type="entry name" value="Nucleotide-diphospho-sugar transferases"/>
    <property type="match status" value="1"/>
</dbReference>
<organism evidence="2">
    <name type="scientific">marine metagenome</name>
    <dbReference type="NCBI Taxonomy" id="408172"/>
    <lineage>
        <taxon>unclassified sequences</taxon>
        <taxon>metagenomes</taxon>
        <taxon>ecological metagenomes</taxon>
    </lineage>
</organism>
<gene>
    <name evidence="2" type="ORF">METZ01_LOCUS62628</name>
</gene>
<dbReference type="Pfam" id="PF12804">
    <property type="entry name" value="NTP_transf_3"/>
    <property type="match status" value="1"/>
</dbReference>
<dbReference type="InterPro" id="IPR029044">
    <property type="entry name" value="Nucleotide-diphossugar_trans"/>
</dbReference>
<dbReference type="AlphaFoldDB" id="A0A381T251"/>
<proteinExistence type="predicted"/>
<reference evidence="2" key="1">
    <citation type="submission" date="2018-05" db="EMBL/GenBank/DDBJ databases">
        <authorList>
            <person name="Lanie J.A."/>
            <person name="Ng W.-L."/>
            <person name="Kazmierczak K.M."/>
            <person name="Andrzejewski T.M."/>
            <person name="Davidsen T.M."/>
            <person name="Wayne K.J."/>
            <person name="Tettelin H."/>
            <person name="Glass J.I."/>
            <person name="Rusch D."/>
            <person name="Podicherti R."/>
            <person name="Tsui H.-C.T."/>
            <person name="Winkler M.E."/>
        </authorList>
    </citation>
    <scope>NUCLEOTIDE SEQUENCE</scope>
</reference>
<name>A0A381T251_9ZZZZ</name>
<dbReference type="GO" id="GO:0016779">
    <property type="term" value="F:nucleotidyltransferase activity"/>
    <property type="evidence" value="ECO:0007669"/>
    <property type="project" value="UniProtKB-ARBA"/>
</dbReference>
<protein>
    <recommendedName>
        <fullName evidence="1">MobA-like NTP transferase domain-containing protein</fullName>
    </recommendedName>
</protein>